<feature type="chain" id="PRO_5040357954" description="Secreted protein" evidence="1">
    <location>
        <begin position="38"/>
        <end position="81"/>
    </location>
</feature>
<keyword evidence="3" id="KW-1185">Reference proteome</keyword>
<feature type="signal peptide" evidence="1">
    <location>
        <begin position="1"/>
        <end position="37"/>
    </location>
</feature>
<evidence type="ECO:0008006" key="4">
    <source>
        <dbReference type="Google" id="ProtNLM"/>
    </source>
</evidence>
<reference evidence="2" key="1">
    <citation type="journal article" date="2021" name="Nat. Commun.">
        <title>Genetic determinants of endophytism in the Arabidopsis root mycobiome.</title>
        <authorList>
            <person name="Mesny F."/>
            <person name="Miyauchi S."/>
            <person name="Thiergart T."/>
            <person name="Pickel B."/>
            <person name="Atanasova L."/>
            <person name="Karlsson M."/>
            <person name="Huettel B."/>
            <person name="Barry K.W."/>
            <person name="Haridas S."/>
            <person name="Chen C."/>
            <person name="Bauer D."/>
            <person name="Andreopoulos W."/>
            <person name="Pangilinan J."/>
            <person name="LaButti K."/>
            <person name="Riley R."/>
            <person name="Lipzen A."/>
            <person name="Clum A."/>
            <person name="Drula E."/>
            <person name="Henrissat B."/>
            <person name="Kohler A."/>
            <person name="Grigoriev I.V."/>
            <person name="Martin F.M."/>
            <person name="Hacquard S."/>
        </authorList>
    </citation>
    <scope>NUCLEOTIDE SEQUENCE</scope>
    <source>
        <strain evidence="2">MPI-CAGE-AT-0147</strain>
    </source>
</reference>
<gene>
    <name evidence="2" type="ORF">EDB81DRAFT_413188</name>
</gene>
<evidence type="ECO:0000256" key="1">
    <source>
        <dbReference type="SAM" id="SignalP"/>
    </source>
</evidence>
<name>A0A9P9FB33_9HYPO</name>
<dbReference type="Proteomes" id="UP000738349">
    <property type="component" value="Unassembled WGS sequence"/>
</dbReference>
<evidence type="ECO:0000313" key="3">
    <source>
        <dbReference type="Proteomes" id="UP000738349"/>
    </source>
</evidence>
<protein>
    <recommendedName>
        <fullName evidence="4">Secreted protein</fullName>
    </recommendedName>
</protein>
<keyword evidence="1" id="KW-0732">Signal</keyword>
<proteinExistence type="predicted"/>
<dbReference type="AlphaFoldDB" id="A0A9P9FB33"/>
<accession>A0A9P9FB33</accession>
<organism evidence="2 3">
    <name type="scientific">Dactylonectria macrodidyma</name>
    <dbReference type="NCBI Taxonomy" id="307937"/>
    <lineage>
        <taxon>Eukaryota</taxon>
        <taxon>Fungi</taxon>
        <taxon>Dikarya</taxon>
        <taxon>Ascomycota</taxon>
        <taxon>Pezizomycotina</taxon>
        <taxon>Sordariomycetes</taxon>
        <taxon>Hypocreomycetidae</taxon>
        <taxon>Hypocreales</taxon>
        <taxon>Nectriaceae</taxon>
        <taxon>Dactylonectria</taxon>
    </lineage>
</organism>
<comment type="caution">
    <text evidence="2">The sequence shown here is derived from an EMBL/GenBank/DDBJ whole genome shotgun (WGS) entry which is preliminary data.</text>
</comment>
<sequence length="81" mass="9218">MILIYWHCCCHEPCFHMHLSPSLLPLLLFLSPEILHANMEQNPGSRISASHLIGTHLVGFVQGGGLLRPNHHHPSRCLTWY</sequence>
<evidence type="ECO:0000313" key="2">
    <source>
        <dbReference type="EMBL" id="KAH7157102.1"/>
    </source>
</evidence>
<dbReference type="EMBL" id="JAGMUV010000005">
    <property type="protein sequence ID" value="KAH7157102.1"/>
    <property type="molecule type" value="Genomic_DNA"/>
</dbReference>